<gene>
    <name evidence="2" type="ORF">LIER_42434</name>
</gene>
<evidence type="ECO:0000256" key="1">
    <source>
        <dbReference type="SAM" id="MobiDB-lite"/>
    </source>
</evidence>
<dbReference type="EMBL" id="BAABME010029394">
    <property type="protein sequence ID" value="GAA0183594.1"/>
    <property type="molecule type" value="Genomic_DNA"/>
</dbReference>
<organism evidence="2 3">
    <name type="scientific">Lithospermum erythrorhizon</name>
    <name type="common">Purple gromwell</name>
    <name type="synonym">Lithospermum officinale var. erythrorhizon</name>
    <dbReference type="NCBI Taxonomy" id="34254"/>
    <lineage>
        <taxon>Eukaryota</taxon>
        <taxon>Viridiplantae</taxon>
        <taxon>Streptophyta</taxon>
        <taxon>Embryophyta</taxon>
        <taxon>Tracheophyta</taxon>
        <taxon>Spermatophyta</taxon>
        <taxon>Magnoliopsida</taxon>
        <taxon>eudicotyledons</taxon>
        <taxon>Gunneridae</taxon>
        <taxon>Pentapetalae</taxon>
        <taxon>asterids</taxon>
        <taxon>lamiids</taxon>
        <taxon>Boraginales</taxon>
        <taxon>Boraginaceae</taxon>
        <taxon>Boraginoideae</taxon>
        <taxon>Lithospermeae</taxon>
        <taxon>Lithospermum</taxon>
    </lineage>
</organism>
<sequence length="113" mass="13049">MNPSHHEYSHYTNIEESYSNEETRRVPEPPIPQQKEQPQTPMTYSDPIMAAMQQQLDTFKQFFTTAFPTIIAPFAPTTRMSFSDQLDTFQLPPGFKLPQLELYDGTGDPIKHL</sequence>
<feature type="region of interest" description="Disordered" evidence="1">
    <location>
        <begin position="1"/>
        <end position="43"/>
    </location>
</feature>
<protein>
    <submittedName>
        <fullName evidence="2">Uncharacterized protein</fullName>
    </submittedName>
</protein>
<evidence type="ECO:0000313" key="2">
    <source>
        <dbReference type="EMBL" id="GAA0183594.1"/>
    </source>
</evidence>
<proteinExistence type="predicted"/>
<comment type="caution">
    <text evidence="2">The sequence shown here is derived from an EMBL/GenBank/DDBJ whole genome shotgun (WGS) entry which is preliminary data.</text>
</comment>
<evidence type="ECO:0000313" key="3">
    <source>
        <dbReference type="Proteomes" id="UP001454036"/>
    </source>
</evidence>
<reference evidence="2 3" key="1">
    <citation type="submission" date="2024-01" db="EMBL/GenBank/DDBJ databases">
        <title>The complete chloroplast genome sequence of Lithospermum erythrorhizon: insights into the phylogenetic relationship among Boraginaceae species and the maternal lineages of purple gromwells.</title>
        <authorList>
            <person name="Okada T."/>
            <person name="Watanabe K."/>
        </authorList>
    </citation>
    <scope>NUCLEOTIDE SEQUENCE [LARGE SCALE GENOMIC DNA]</scope>
</reference>
<keyword evidence="3" id="KW-1185">Reference proteome</keyword>
<dbReference type="Proteomes" id="UP001454036">
    <property type="component" value="Unassembled WGS sequence"/>
</dbReference>
<name>A0AAV3RQ45_LITER</name>
<accession>A0AAV3RQ45</accession>
<dbReference type="AlphaFoldDB" id="A0AAV3RQ45"/>